<reference evidence="3 4" key="1">
    <citation type="journal article" date="2015" name="Plant Cell">
        <title>Oil accumulation by the oleaginous diatom Fistulifera solaris as revealed by the genome and transcriptome.</title>
        <authorList>
            <person name="Tanaka T."/>
            <person name="Maeda Y."/>
            <person name="Veluchamy A."/>
            <person name="Tanaka M."/>
            <person name="Abida H."/>
            <person name="Marechal E."/>
            <person name="Bowler C."/>
            <person name="Muto M."/>
            <person name="Sunaga Y."/>
            <person name="Tanaka M."/>
            <person name="Yoshino T."/>
            <person name="Taniguchi T."/>
            <person name="Fukuda Y."/>
            <person name="Nemoto M."/>
            <person name="Matsumoto M."/>
            <person name="Wong P.S."/>
            <person name="Aburatani S."/>
            <person name="Fujibuchi W."/>
        </authorList>
    </citation>
    <scope>NUCLEOTIDE SEQUENCE [LARGE SCALE GENOMIC DNA]</scope>
    <source>
        <strain evidence="3 4">JPCC DA0580</strain>
    </source>
</reference>
<proteinExistence type="predicted"/>
<comment type="caution">
    <text evidence="3">The sequence shown here is derived from an EMBL/GenBank/DDBJ whole genome shotgun (WGS) entry which is preliminary data.</text>
</comment>
<dbReference type="Pfam" id="PF12022">
    <property type="entry name" value="COG2_C"/>
    <property type="match status" value="1"/>
</dbReference>
<sequence>MATIDIPSNLSTAALQHKYQQLKDQADQHGQILTQKLASSQSGQNLLHMGSSLSTLPTDLHFLLTQLHPLLQGVEQAEGNLSSKLNSICERALVIKKHQRRVIHAQECADSYEDLLAAEKIVQLDLQKRKHGSVPVAESRASGDDEEGSANDADNNALDDALDHALSLERAAHIAQSLTMELQQSQDDITDIADETALNNINASLPPDTERAQFFLQLAPRIRRLEADVSQCLAAELERLLLQWTQQNLGANEKEILLLRFGHAVRGLSLVGRATDAESVFARTSIMPLIREHISMGRLDQGGARGECAGLTSLLHDLSNTLAQRFGDFLQMDYLLTAGIDLLTRGIWVPLATTLMTDSAIRMAIFSPGIAKILQTNYLALDTFLNSLAVNLLRETKPEIVTSAQQRIFEHPKTAEFSKKWNLPIYYQLRFGECSKRLNIAIETTTKDGWVAQVYSGETEALSKFELSLFQELNDILLFLWRPDVLLPPLTNRFLRGALQLVGRMTHFIQEGMDGKVRFGQEPSREIEGNETPDAIEEVGSHTYCWADSEENVAAVTWELSVLEGFLRDEYSSIICKSLDASPELSELVKDVLSEAADQILPLLDTAWNAVIVKILTEKCCTPLALVKGVAATYRMTNRPPPTQPSHFCDQILRPLQEFSEANRTPSTVGFRWKQQIVVQVADRYATAVDELLTTVARTEVALQRNRRASRLTTAGGMSDGEKVKLQLYLDCQAFVKQVHSVGINPETVIGLIKLQDLTKDGEALANPSEQG</sequence>
<dbReference type="PANTHER" id="PTHR12961">
    <property type="entry name" value="CONSERVED OLIGOMERIC GOLGI COMPLEX COMPONENT 2"/>
    <property type="match status" value="1"/>
</dbReference>
<dbReference type="GO" id="GO:0006891">
    <property type="term" value="P:intra-Golgi vesicle-mediated transport"/>
    <property type="evidence" value="ECO:0007669"/>
    <property type="project" value="TreeGrafter"/>
</dbReference>
<evidence type="ECO:0000256" key="1">
    <source>
        <dbReference type="SAM" id="MobiDB-lite"/>
    </source>
</evidence>
<feature type="domain" description="COG complex component COG2 C-terminal" evidence="2">
    <location>
        <begin position="419"/>
        <end position="731"/>
    </location>
</feature>
<dbReference type="InterPro" id="IPR009316">
    <property type="entry name" value="COG2"/>
</dbReference>
<dbReference type="InterPro" id="IPR024603">
    <property type="entry name" value="COG_complex_COG2_C"/>
</dbReference>
<dbReference type="EMBL" id="BDSP01000109">
    <property type="protein sequence ID" value="GAX16730.1"/>
    <property type="molecule type" value="Genomic_DNA"/>
</dbReference>
<gene>
    <name evidence="3" type="ORF">FisN_21Hh173</name>
</gene>
<dbReference type="GO" id="GO:0017119">
    <property type="term" value="C:Golgi transport complex"/>
    <property type="evidence" value="ECO:0007669"/>
    <property type="project" value="TreeGrafter"/>
</dbReference>
<dbReference type="PANTHER" id="PTHR12961:SF0">
    <property type="entry name" value="CONSERVED OLIGOMERIC GOLGI COMPLEX SUBUNIT 2"/>
    <property type="match status" value="1"/>
</dbReference>
<evidence type="ECO:0000313" key="3">
    <source>
        <dbReference type="EMBL" id="GAX16730.1"/>
    </source>
</evidence>
<organism evidence="3 4">
    <name type="scientific">Fistulifera solaris</name>
    <name type="common">Oleaginous diatom</name>
    <dbReference type="NCBI Taxonomy" id="1519565"/>
    <lineage>
        <taxon>Eukaryota</taxon>
        <taxon>Sar</taxon>
        <taxon>Stramenopiles</taxon>
        <taxon>Ochrophyta</taxon>
        <taxon>Bacillariophyta</taxon>
        <taxon>Bacillariophyceae</taxon>
        <taxon>Bacillariophycidae</taxon>
        <taxon>Naviculales</taxon>
        <taxon>Naviculaceae</taxon>
        <taxon>Fistulifera</taxon>
    </lineage>
</organism>
<dbReference type="InParanoid" id="A0A1Z5JRS8"/>
<evidence type="ECO:0000259" key="2">
    <source>
        <dbReference type="Pfam" id="PF12022"/>
    </source>
</evidence>
<dbReference type="GO" id="GO:0016020">
    <property type="term" value="C:membrane"/>
    <property type="evidence" value="ECO:0007669"/>
    <property type="project" value="InterPro"/>
</dbReference>
<accession>A0A1Z5JRS8</accession>
<dbReference type="GO" id="GO:0015031">
    <property type="term" value="P:protein transport"/>
    <property type="evidence" value="ECO:0007669"/>
    <property type="project" value="InterPro"/>
</dbReference>
<name>A0A1Z5JRS8_FISSO</name>
<feature type="region of interest" description="Disordered" evidence="1">
    <location>
        <begin position="132"/>
        <end position="155"/>
    </location>
</feature>
<protein>
    <recommendedName>
        <fullName evidence="2">COG complex component COG2 C-terminal domain-containing protein</fullName>
    </recommendedName>
</protein>
<dbReference type="AlphaFoldDB" id="A0A1Z5JRS8"/>
<keyword evidence="4" id="KW-1185">Reference proteome</keyword>
<dbReference type="GO" id="GO:0007030">
    <property type="term" value="P:Golgi organization"/>
    <property type="evidence" value="ECO:0007669"/>
    <property type="project" value="InterPro"/>
</dbReference>
<dbReference type="Proteomes" id="UP000198406">
    <property type="component" value="Unassembled WGS sequence"/>
</dbReference>
<dbReference type="OrthoDB" id="332281at2759"/>
<evidence type="ECO:0000313" key="4">
    <source>
        <dbReference type="Proteomes" id="UP000198406"/>
    </source>
</evidence>